<evidence type="ECO:0000256" key="1">
    <source>
        <dbReference type="SAM" id="MobiDB-lite"/>
    </source>
</evidence>
<dbReference type="VEuPathDB" id="FungiDB:MGYG_08073"/>
<feature type="region of interest" description="Disordered" evidence="1">
    <location>
        <begin position="63"/>
        <end position="88"/>
    </location>
</feature>
<keyword evidence="2" id="KW-0732">Signal</keyword>
<dbReference type="GeneID" id="10025134"/>
<reference evidence="4" key="1">
    <citation type="journal article" date="2012" name="MBio">
        <title>Comparative genome analysis of Trichophyton rubrum and related dermatophytes reveals candidate genes involved in infection.</title>
        <authorList>
            <person name="Martinez D.A."/>
            <person name="Oliver B.G."/>
            <person name="Graeser Y."/>
            <person name="Goldberg J.M."/>
            <person name="Li W."/>
            <person name="Martinez-Rossi N.M."/>
            <person name="Monod M."/>
            <person name="Shelest E."/>
            <person name="Barton R.C."/>
            <person name="Birch E."/>
            <person name="Brakhage A.A."/>
            <person name="Chen Z."/>
            <person name="Gurr S.J."/>
            <person name="Heiman D."/>
            <person name="Heitman J."/>
            <person name="Kosti I."/>
            <person name="Rossi A."/>
            <person name="Saif S."/>
            <person name="Samalova M."/>
            <person name="Saunders C.W."/>
            <person name="Shea T."/>
            <person name="Summerbell R.C."/>
            <person name="Xu J."/>
            <person name="Young S."/>
            <person name="Zeng Q."/>
            <person name="Birren B.W."/>
            <person name="Cuomo C.A."/>
            <person name="White T.C."/>
        </authorList>
    </citation>
    <scope>NUCLEOTIDE SEQUENCE [LARGE SCALE GENOMIC DNA]</scope>
    <source>
        <strain evidence="4">ATCC MYA-4604 / CBS 118893</strain>
    </source>
</reference>
<name>E4V4Z2_ARTGP</name>
<feature type="signal peptide" evidence="2">
    <location>
        <begin position="1"/>
        <end position="24"/>
    </location>
</feature>
<proteinExistence type="predicted"/>
<dbReference type="RefSeq" id="XP_003169901.1">
    <property type="nucleotide sequence ID" value="XM_003169853.1"/>
</dbReference>
<dbReference type="HOGENOM" id="CLU_2468602_0_0_1"/>
<gene>
    <name evidence="3" type="ORF">MGYG_08073</name>
</gene>
<feature type="chain" id="PRO_5003188375" description="Secreted protein" evidence="2">
    <location>
        <begin position="25"/>
        <end position="88"/>
    </location>
</feature>
<dbReference type="EMBL" id="DS989829">
    <property type="protein sequence ID" value="EFR05066.1"/>
    <property type="molecule type" value="Genomic_DNA"/>
</dbReference>
<accession>E4V4Z2</accession>
<evidence type="ECO:0000313" key="4">
    <source>
        <dbReference type="Proteomes" id="UP000002669"/>
    </source>
</evidence>
<evidence type="ECO:0008006" key="5">
    <source>
        <dbReference type="Google" id="ProtNLM"/>
    </source>
</evidence>
<sequence length="88" mass="10022">MFEKIAFSFFFCFLLCALFPLRLGTLTFCLDGGKKPMKRSRVLGSELSAGWSENLIRLRDPEEGLESDIPRPRRHGWKTRASTLGRSA</sequence>
<keyword evidence="4" id="KW-1185">Reference proteome</keyword>
<dbReference type="InParanoid" id="E4V4Z2"/>
<organism evidence="4">
    <name type="scientific">Arthroderma gypseum (strain ATCC MYA-4604 / CBS 118893)</name>
    <name type="common">Microsporum gypseum</name>
    <dbReference type="NCBI Taxonomy" id="535722"/>
    <lineage>
        <taxon>Eukaryota</taxon>
        <taxon>Fungi</taxon>
        <taxon>Dikarya</taxon>
        <taxon>Ascomycota</taxon>
        <taxon>Pezizomycotina</taxon>
        <taxon>Eurotiomycetes</taxon>
        <taxon>Eurotiomycetidae</taxon>
        <taxon>Onygenales</taxon>
        <taxon>Arthrodermataceae</taxon>
        <taxon>Nannizzia</taxon>
    </lineage>
</organism>
<dbReference type="Proteomes" id="UP000002669">
    <property type="component" value="Unassembled WGS sequence"/>
</dbReference>
<evidence type="ECO:0000256" key="2">
    <source>
        <dbReference type="SAM" id="SignalP"/>
    </source>
</evidence>
<protein>
    <recommendedName>
        <fullName evidence="5">Secreted protein</fullName>
    </recommendedName>
</protein>
<dbReference type="AlphaFoldDB" id="E4V4Z2"/>
<evidence type="ECO:0000313" key="3">
    <source>
        <dbReference type="EMBL" id="EFR05066.1"/>
    </source>
</evidence>